<proteinExistence type="predicted"/>
<gene>
    <name evidence="1" type="ORF">DERYTH_LOCUS10650</name>
</gene>
<reference evidence="1" key="1">
    <citation type="submission" date="2021-06" db="EMBL/GenBank/DDBJ databases">
        <authorList>
            <person name="Kallberg Y."/>
            <person name="Tangrot J."/>
            <person name="Rosling A."/>
        </authorList>
    </citation>
    <scope>NUCLEOTIDE SEQUENCE</scope>
    <source>
        <strain evidence="1">MA453B</strain>
    </source>
</reference>
<dbReference type="Proteomes" id="UP000789405">
    <property type="component" value="Unassembled WGS sequence"/>
</dbReference>
<dbReference type="EMBL" id="CAJVPY010006289">
    <property type="protein sequence ID" value="CAG8659837.1"/>
    <property type="molecule type" value="Genomic_DNA"/>
</dbReference>
<name>A0A9N9E098_9GLOM</name>
<sequence>MPPLHPQIHAPLALPPQLPQLQHNGNWIFGSQPFYPHQPLFTIPYNSYQQLSHISLQPSTSNLYISFTLPSMKEFLREVDEKEETGQYYQDFLEKFKMQRVLVKHLSELIDEEFEKCGIDTVGARKTLREYARRYQQEN</sequence>
<comment type="caution">
    <text evidence="1">The sequence shown here is derived from an EMBL/GenBank/DDBJ whole genome shotgun (WGS) entry which is preliminary data.</text>
</comment>
<accession>A0A9N9E098</accession>
<organism evidence="1 2">
    <name type="scientific">Dentiscutata erythropus</name>
    <dbReference type="NCBI Taxonomy" id="1348616"/>
    <lineage>
        <taxon>Eukaryota</taxon>
        <taxon>Fungi</taxon>
        <taxon>Fungi incertae sedis</taxon>
        <taxon>Mucoromycota</taxon>
        <taxon>Glomeromycotina</taxon>
        <taxon>Glomeromycetes</taxon>
        <taxon>Diversisporales</taxon>
        <taxon>Gigasporaceae</taxon>
        <taxon>Dentiscutata</taxon>
    </lineage>
</organism>
<keyword evidence="2" id="KW-1185">Reference proteome</keyword>
<evidence type="ECO:0000313" key="1">
    <source>
        <dbReference type="EMBL" id="CAG8659837.1"/>
    </source>
</evidence>
<evidence type="ECO:0000313" key="2">
    <source>
        <dbReference type="Proteomes" id="UP000789405"/>
    </source>
</evidence>
<dbReference type="AlphaFoldDB" id="A0A9N9E098"/>
<protein>
    <submittedName>
        <fullName evidence="1">28532_t:CDS:1</fullName>
    </submittedName>
</protein>
<dbReference type="OrthoDB" id="2442389at2759"/>